<dbReference type="OrthoDB" id="3673723at2759"/>
<feature type="region of interest" description="Disordered" evidence="1">
    <location>
        <begin position="74"/>
        <end position="95"/>
    </location>
</feature>
<sequence length="288" mass="33202">MIARLCLLAERCLRHDMDYRPSLKSILELCQSELTRLDDIPGASAGKRKRGDDDESGNELEVMTGEEGWYNKFDKYRPGENYQPKRQRTRLDLGDDDPKRAAYTQLVTAWSNLPRPTIEARDDAIDAINKYLLDFENGQPMADEDDREYQWAAKHLISSLRKRNNKQKGAYILTGKYIEDYGEDGWLETAWQPPIKIKILEYLLQGIREDPTGEQAKKDALAALQNAMQWGLMMLRDIRTPAKTDIMGDDVSSHPAEPREPRMENQSALHKGIYDWIFVKPTGAYYKD</sequence>
<feature type="region of interest" description="Disordered" evidence="1">
    <location>
        <begin position="40"/>
        <end position="61"/>
    </location>
</feature>
<reference evidence="2" key="1">
    <citation type="submission" date="2022-10" db="EMBL/GenBank/DDBJ databases">
        <title>Tapping the CABI collections for fungal endophytes: first genome assemblies for Collariella, Neodidymelliopsis, Ascochyta clinopodiicola, Didymella pomorum, Didymosphaeria variabile, Neocosmospora piperis and Neocucurbitaria cava.</title>
        <authorList>
            <person name="Hill R."/>
        </authorList>
    </citation>
    <scope>NUCLEOTIDE SEQUENCE</scope>
    <source>
        <strain evidence="2">IMI 360193</strain>
    </source>
</reference>
<comment type="caution">
    <text evidence="2">The sequence shown here is derived from an EMBL/GenBank/DDBJ whole genome shotgun (WGS) entry which is preliminary data.</text>
</comment>
<gene>
    <name evidence="2" type="ORF">N0V87_005658</name>
</gene>
<protein>
    <submittedName>
        <fullName evidence="2">Uncharacterized protein</fullName>
    </submittedName>
</protein>
<organism evidence="2 3">
    <name type="scientific">Didymella glomerata</name>
    <dbReference type="NCBI Taxonomy" id="749621"/>
    <lineage>
        <taxon>Eukaryota</taxon>
        <taxon>Fungi</taxon>
        <taxon>Dikarya</taxon>
        <taxon>Ascomycota</taxon>
        <taxon>Pezizomycotina</taxon>
        <taxon>Dothideomycetes</taxon>
        <taxon>Pleosporomycetidae</taxon>
        <taxon>Pleosporales</taxon>
        <taxon>Pleosporineae</taxon>
        <taxon>Didymellaceae</taxon>
        <taxon>Didymella</taxon>
    </lineage>
</organism>
<name>A0A9W9BZJ6_9PLEO</name>
<dbReference type="EMBL" id="JAPEUV010000053">
    <property type="protein sequence ID" value="KAJ4336078.1"/>
    <property type="molecule type" value="Genomic_DNA"/>
</dbReference>
<evidence type="ECO:0000313" key="3">
    <source>
        <dbReference type="Proteomes" id="UP001140562"/>
    </source>
</evidence>
<dbReference type="AlphaFoldDB" id="A0A9W9BZJ6"/>
<accession>A0A9W9BZJ6</accession>
<dbReference type="Proteomes" id="UP001140562">
    <property type="component" value="Unassembled WGS sequence"/>
</dbReference>
<evidence type="ECO:0000256" key="1">
    <source>
        <dbReference type="SAM" id="MobiDB-lite"/>
    </source>
</evidence>
<evidence type="ECO:0000313" key="2">
    <source>
        <dbReference type="EMBL" id="KAJ4336078.1"/>
    </source>
</evidence>
<keyword evidence="3" id="KW-1185">Reference proteome</keyword>
<proteinExistence type="predicted"/>